<keyword evidence="2" id="KW-1185">Reference proteome</keyword>
<name>A0A0D2MLR9_HYPSF</name>
<evidence type="ECO:0008006" key="3">
    <source>
        <dbReference type="Google" id="ProtNLM"/>
    </source>
</evidence>
<dbReference type="Proteomes" id="UP000054270">
    <property type="component" value="Unassembled WGS sequence"/>
</dbReference>
<gene>
    <name evidence="1" type="ORF">HYPSUDRAFT_38482</name>
</gene>
<sequence>MSALPNDSPIRCLNFDILWCIIDMNANMFDDNTAALKTTLTTSRVCRDWRSFMLRTPSIWAHLIDVDYLYRCTIEGRRELFRRSGTALLWIQTHTPNSHPLCVPPRYLNCVLDVLCEYRERIQRLDATIVVRQARRWKPLYLPMPYLESFSVTLVENSRASEVQDIRRLLPFSVLFGGSAPMLQELCYRSGRANLTAPWLRQLRSMVLWALLTVSETLGVLMLTNNLVKLQISNTYTNDMTAKLPLATLPKLAYLELSLHFDLISGAVLLDHMSIPPACSLRFSMEFLHHEYITNKSTLGSVIQAISTCAQRHFTHHVPQALGLVFEAFHSMDLTTSYSDERRCNEQSFVFSMNLASNQVFPAHALPILLSKFTLPHFSEVTEMVIVIAGKNRPVPELAAFIARLPSVNIIHTDAWSLRHVARAQAALERAHTGPQTAFPALKTLRIAFSGLEPFTTFDSAPDPISKFVMPRIARGHAIATVDFTENTLDVLPDVEFIRKAHGLKVLWRKSGVAEILEHICGTGMPKNIASIREVSAT</sequence>
<accession>A0A0D2MLR9</accession>
<organism evidence="1 2">
    <name type="scientific">Hypholoma sublateritium (strain FD-334 SS-4)</name>
    <dbReference type="NCBI Taxonomy" id="945553"/>
    <lineage>
        <taxon>Eukaryota</taxon>
        <taxon>Fungi</taxon>
        <taxon>Dikarya</taxon>
        <taxon>Basidiomycota</taxon>
        <taxon>Agaricomycotina</taxon>
        <taxon>Agaricomycetes</taxon>
        <taxon>Agaricomycetidae</taxon>
        <taxon>Agaricales</taxon>
        <taxon>Agaricineae</taxon>
        <taxon>Strophariaceae</taxon>
        <taxon>Hypholoma</taxon>
    </lineage>
</organism>
<evidence type="ECO:0000313" key="1">
    <source>
        <dbReference type="EMBL" id="KJA24813.1"/>
    </source>
</evidence>
<proteinExistence type="predicted"/>
<dbReference type="AlphaFoldDB" id="A0A0D2MLR9"/>
<evidence type="ECO:0000313" key="2">
    <source>
        <dbReference type="Proteomes" id="UP000054270"/>
    </source>
</evidence>
<reference evidence="2" key="1">
    <citation type="submission" date="2014-04" db="EMBL/GenBank/DDBJ databases">
        <title>Evolutionary Origins and Diversification of the Mycorrhizal Mutualists.</title>
        <authorList>
            <consortium name="DOE Joint Genome Institute"/>
            <consortium name="Mycorrhizal Genomics Consortium"/>
            <person name="Kohler A."/>
            <person name="Kuo A."/>
            <person name="Nagy L.G."/>
            <person name="Floudas D."/>
            <person name="Copeland A."/>
            <person name="Barry K.W."/>
            <person name="Cichocki N."/>
            <person name="Veneault-Fourrey C."/>
            <person name="LaButti K."/>
            <person name="Lindquist E.A."/>
            <person name="Lipzen A."/>
            <person name="Lundell T."/>
            <person name="Morin E."/>
            <person name="Murat C."/>
            <person name="Riley R."/>
            <person name="Ohm R."/>
            <person name="Sun H."/>
            <person name="Tunlid A."/>
            <person name="Henrissat B."/>
            <person name="Grigoriev I.V."/>
            <person name="Hibbett D.S."/>
            <person name="Martin F."/>
        </authorList>
    </citation>
    <scope>NUCLEOTIDE SEQUENCE [LARGE SCALE GENOMIC DNA]</scope>
    <source>
        <strain evidence="2">FD-334 SS-4</strain>
    </source>
</reference>
<dbReference type="OrthoDB" id="3130276at2759"/>
<dbReference type="EMBL" id="KN817535">
    <property type="protein sequence ID" value="KJA24813.1"/>
    <property type="molecule type" value="Genomic_DNA"/>
</dbReference>
<protein>
    <recommendedName>
        <fullName evidence="3">F-box domain-containing protein</fullName>
    </recommendedName>
</protein>